<proteinExistence type="predicted"/>
<keyword evidence="3" id="KW-1185">Reference proteome</keyword>
<name>M2PNB1_CERS8</name>
<dbReference type="HOGENOM" id="CLU_1895951_0_0_1"/>
<dbReference type="EMBL" id="KB445796">
    <property type="protein sequence ID" value="EMD37909.1"/>
    <property type="molecule type" value="Genomic_DNA"/>
</dbReference>
<dbReference type="Proteomes" id="UP000016930">
    <property type="component" value="Unassembled WGS sequence"/>
</dbReference>
<evidence type="ECO:0000313" key="2">
    <source>
        <dbReference type="EMBL" id="EMD37909.1"/>
    </source>
</evidence>
<sequence>MACPPQCTPDWEVQNCSLQARMTQSNCFDKKRPLLTRPVGNEEGLERTPEDTRQVREEVLGSGQTQGRTMSVHLTSCGGSLRNARREQKADSRQRLYAAIRAKKGRLNVSTAPVTLDLNGSTARLHHGMWAAFL</sequence>
<reference evidence="2 3" key="1">
    <citation type="journal article" date="2012" name="Proc. Natl. Acad. Sci. U.S.A.">
        <title>Comparative genomics of Ceriporiopsis subvermispora and Phanerochaete chrysosporium provide insight into selective ligninolysis.</title>
        <authorList>
            <person name="Fernandez-Fueyo E."/>
            <person name="Ruiz-Duenas F.J."/>
            <person name="Ferreira P."/>
            <person name="Floudas D."/>
            <person name="Hibbett D.S."/>
            <person name="Canessa P."/>
            <person name="Larrondo L.F."/>
            <person name="James T.Y."/>
            <person name="Seelenfreund D."/>
            <person name="Lobos S."/>
            <person name="Polanco R."/>
            <person name="Tello M."/>
            <person name="Honda Y."/>
            <person name="Watanabe T."/>
            <person name="Watanabe T."/>
            <person name="Ryu J.S."/>
            <person name="Kubicek C.P."/>
            <person name="Schmoll M."/>
            <person name="Gaskell J."/>
            <person name="Hammel K.E."/>
            <person name="St John F.J."/>
            <person name="Vanden Wymelenberg A."/>
            <person name="Sabat G."/>
            <person name="Splinter BonDurant S."/>
            <person name="Syed K."/>
            <person name="Yadav J.S."/>
            <person name="Doddapaneni H."/>
            <person name="Subramanian V."/>
            <person name="Lavin J.L."/>
            <person name="Oguiza J.A."/>
            <person name="Perez G."/>
            <person name="Pisabarro A.G."/>
            <person name="Ramirez L."/>
            <person name="Santoyo F."/>
            <person name="Master E."/>
            <person name="Coutinho P.M."/>
            <person name="Henrissat B."/>
            <person name="Lombard V."/>
            <person name="Magnuson J.K."/>
            <person name="Kuees U."/>
            <person name="Hori C."/>
            <person name="Igarashi K."/>
            <person name="Samejima M."/>
            <person name="Held B.W."/>
            <person name="Barry K.W."/>
            <person name="LaButti K.M."/>
            <person name="Lapidus A."/>
            <person name="Lindquist E.A."/>
            <person name="Lucas S.M."/>
            <person name="Riley R."/>
            <person name="Salamov A.A."/>
            <person name="Hoffmeister D."/>
            <person name="Schwenk D."/>
            <person name="Hadar Y."/>
            <person name="Yarden O."/>
            <person name="de Vries R.P."/>
            <person name="Wiebenga A."/>
            <person name="Stenlid J."/>
            <person name="Eastwood D."/>
            <person name="Grigoriev I.V."/>
            <person name="Berka R.M."/>
            <person name="Blanchette R.A."/>
            <person name="Kersten P."/>
            <person name="Martinez A.T."/>
            <person name="Vicuna R."/>
            <person name="Cullen D."/>
        </authorList>
    </citation>
    <scope>NUCLEOTIDE SEQUENCE [LARGE SCALE GENOMIC DNA]</scope>
    <source>
        <strain evidence="2 3">B</strain>
    </source>
</reference>
<organism evidence="2 3">
    <name type="scientific">Ceriporiopsis subvermispora (strain B)</name>
    <name type="common">White-rot fungus</name>
    <name type="synonym">Gelatoporia subvermispora</name>
    <dbReference type="NCBI Taxonomy" id="914234"/>
    <lineage>
        <taxon>Eukaryota</taxon>
        <taxon>Fungi</taxon>
        <taxon>Dikarya</taxon>
        <taxon>Basidiomycota</taxon>
        <taxon>Agaricomycotina</taxon>
        <taxon>Agaricomycetes</taxon>
        <taxon>Polyporales</taxon>
        <taxon>Gelatoporiaceae</taxon>
        <taxon>Gelatoporia</taxon>
    </lineage>
</organism>
<evidence type="ECO:0000256" key="1">
    <source>
        <dbReference type="SAM" id="MobiDB-lite"/>
    </source>
</evidence>
<feature type="compositionally biased region" description="Basic and acidic residues" evidence="1">
    <location>
        <begin position="44"/>
        <end position="54"/>
    </location>
</feature>
<protein>
    <submittedName>
        <fullName evidence="2">Uncharacterized protein</fullName>
    </submittedName>
</protein>
<accession>M2PNB1</accession>
<dbReference type="AlphaFoldDB" id="M2PNB1"/>
<gene>
    <name evidence="2" type="ORF">CERSUDRAFT_114554</name>
</gene>
<evidence type="ECO:0000313" key="3">
    <source>
        <dbReference type="Proteomes" id="UP000016930"/>
    </source>
</evidence>
<feature type="region of interest" description="Disordered" evidence="1">
    <location>
        <begin position="34"/>
        <end position="54"/>
    </location>
</feature>